<dbReference type="WBParaSite" id="ALUE_0001741101-mRNA-1">
    <property type="protein sequence ID" value="ALUE_0001741101-mRNA-1"/>
    <property type="gene ID" value="ALUE_0001741101"/>
</dbReference>
<protein>
    <recommendedName>
        <fullName evidence="6">Flavin-containing monooxygenase</fullName>
        <ecNumber evidence="6">1.-.-.-</ecNumber>
    </recommendedName>
</protein>
<dbReference type="GO" id="GO:0050660">
    <property type="term" value="F:flavin adenine dinucleotide binding"/>
    <property type="evidence" value="ECO:0007669"/>
    <property type="project" value="InterPro"/>
</dbReference>
<evidence type="ECO:0000256" key="5">
    <source>
        <dbReference type="ARBA" id="ARBA00023002"/>
    </source>
</evidence>
<evidence type="ECO:0000256" key="4">
    <source>
        <dbReference type="ARBA" id="ARBA00022857"/>
    </source>
</evidence>
<comment type="similarity">
    <text evidence="1 6">Belongs to the FMO family.</text>
</comment>
<dbReference type="Gene3D" id="3.50.50.60">
    <property type="entry name" value="FAD/NAD(P)-binding domain"/>
    <property type="match status" value="2"/>
</dbReference>
<organism evidence="7 8">
    <name type="scientific">Ascaris lumbricoides</name>
    <name type="common">Giant roundworm</name>
    <dbReference type="NCBI Taxonomy" id="6252"/>
    <lineage>
        <taxon>Eukaryota</taxon>
        <taxon>Metazoa</taxon>
        <taxon>Ecdysozoa</taxon>
        <taxon>Nematoda</taxon>
        <taxon>Chromadorea</taxon>
        <taxon>Rhabditida</taxon>
        <taxon>Spirurina</taxon>
        <taxon>Ascaridomorpha</taxon>
        <taxon>Ascaridoidea</taxon>
        <taxon>Ascarididae</taxon>
        <taxon>Ascaris</taxon>
    </lineage>
</organism>
<evidence type="ECO:0000256" key="1">
    <source>
        <dbReference type="ARBA" id="ARBA00009183"/>
    </source>
</evidence>
<dbReference type="EC" id="1.-.-.-" evidence="6"/>
<evidence type="ECO:0000313" key="7">
    <source>
        <dbReference type="Proteomes" id="UP000036681"/>
    </source>
</evidence>
<dbReference type="PANTHER" id="PTHR23023">
    <property type="entry name" value="DIMETHYLANILINE MONOOXYGENASE"/>
    <property type="match status" value="1"/>
</dbReference>
<evidence type="ECO:0000256" key="2">
    <source>
        <dbReference type="ARBA" id="ARBA00022630"/>
    </source>
</evidence>
<keyword evidence="7" id="KW-1185">Reference proteome</keyword>
<sequence>MRVCVIGTGVSGLPAIKECRAAGFEVVAYERTSDIGGLWNYRPQIKDGSTLMKSTICNTSKEMMAYSDFPPSANYPNFMHNSLIRQYLQEYAENFDLLKEIRFNTSVEKGHVLHSRDYHDPQGFQNKNVFIVGSGNSAMGIAAELADVAKSVTISTRRGAWIASHLWKGGIPYDVALYNRFYSSLYNILPSTISNDYMEGHYDVSIFIRGKKRRH</sequence>
<keyword evidence="4" id="KW-0521">NADP</keyword>
<dbReference type="Proteomes" id="UP000036681">
    <property type="component" value="Unplaced"/>
</dbReference>
<dbReference type="Pfam" id="PF00743">
    <property type="entry name" value="FMO-like"/>
    <property type="match status" value="2"/>
</dbReference>
<dbReference type="InterPro" id="IPR020946">
    <property type="entry name" value="Flavin_mOase-like"/>
</dbReference>
<reference evidence="8" key="1">
    <citation type="submission" date="2017-02" db="UniProtKB">
        <authorList>
            <consortium name="WormBaseParasite"/>
        </authorList>
    </citation>
    <scope>IDENTIFICATION</scope>
</reference>
<keyword evidence="2 6" id="KW-0285">Flavoprotein</keyword>
<dbReference type="AlphaFoldDB" id="A0A0M3IGI3"/>
<dbReference type="GO" id="GO:0050661">
    <property type="term" value="F:NADP binding"/>
    <property type="evidence" value="ECO:0007669"/>
    <property type="project" value="InterPro"/>
</dbReference>
<keyword evidence="6" id="KW-0503">Monooxygenase</keyword>
<comment type="cofactor">
    <cofactor evidence="6">
        <name>FAD</name>
        <dbReference type="ChEBI" id="CHEBI:57692"/>
    </cofactor>
</comment>
<accession>A0A0M3IGI3</accession>
<dbReference type="InterPro" id="IPR000960">
    <property type="entry name" value="Flavin_mOase"/>
</dbReference>
<evidence type="ECO:0000256" key="3">
    <source>
        <dbReference type="ARBA" id="ARBA00022827"/>
    </source>
</evidence>
<name>A0A0M3IGI3_ASCLU</name>
<proteinExistence type="inferred from homology"/>
<evidence type="ECO:0000256" key="6">
    <source>
        <dbReference type="RuleBase" id="RU361177"/>
    </source>
</evidence>
<dbReference type="GO" id="GO:0004499">
    <property type="term" value="F:N,N-dimethylaniline monooxygenase activity"/>
    <property type="evidence" value="ECO:0007669"/>
    <property type="project" value="InterPro"/>
</dbReference>
<dbReference type="SUPFAM" id="SSF51905">
    <property type="entry name" value="FAD/NAD(P)-binding domain"/>
    <property type="match status" value="1"/>
</dbReference>
<evidence type="ECO:0000313" key="8">
    <source>
        <dbReference type="WBParaSite" id="ALUE_0001741101-mRNA-1"/>
    </source>
</evidence>
<dbReference type="PRINTS" id="PR00370">
    <property type="entry name" value="FMOXYGENASE"/>
</dbReference>
<dbReference type="InterPro" id="IPR036188">
    <property type="entry name" value="FAD/NAD-bd_sf"/>
</dbReference>
<keyword evidence="5 6" id="KW-0560">Oxidoreductase</keyword>
<dbReference type="InterPro" id="IPR050346">
    <property type="entry name" value="FMO-like"/>
</dbReference>
<keyword evidence="3 6" id="KW-0274">FAD</keyword>